<keyword evidence="2" id="KW-1185">Reference proteome</keyword>
<gene>
    <name evidence="1" type="ORF">NADRNF5_1225</name>
</gene>
<reference evidence="2" key="1">
    <citation type="submission" date="2015-03" db="EMBL/GenBank/DDBJ databases">
        <title>Characterization of two novel Thaumarchaeota isolated from the Northern Adriatic Sea.</title>
        <authorList>
            <person name="Bayer B."/>
            <person name="Vojvoda J."/>
            <person name="Offre P."/>
            <person name="Srivastava A."/>
            <person name="Elisabeth N."/>
            <person name="Garcia J.A.L."/>
            <person name="Schleper C."/>
            <person name="Herndl G.J."/>
        </authorList>
    </citation>
    <scope>NUCLEOTIDE SEQUENCE [LARGE SCALE GENOMIC DNA]</scope>
    <source>
        <strain evidence="2">NF5</strain>
    </source>
</reference>
<dbReference type="STRING" id="1580092.NADRNF5_1225"/>
<dbReference type="KEGG" id="nin:NADRNF5_1225"/>
<accession>A0A0D5C2Z8</accession>
<dbReference type="Proteomes" id="UP000032408">
    <property type="component" value="Chromosome"/>
</dbReference>
<sequence length="41" mass="4823">MDPTDDEIKQNEQLKITTINEIKKVEDEIRLILSKNHSNTQ</sequence>
<protein>
    <submittedName>
        <fullName evidence="1">Uncharacterized protein</fullName>
    </submittedName>
</protein>
<dbReference type="HOGENOM" id="CLU_3263617_0_0_2"/>
<evidence type="ECO:0000313" key="1">
    <source>
        <dbReference type="EMBL" id="AJW70913.1"/>
    </source>
</evidence>
<proteinExistence type="predicted"/>
<dbReference type="AlphaFoldDB" id="A0A0D5C2Z8"/>
<reference evidence="1 2" key="2">
    <citation type="journal article" date="2016" name="ISME J.">
        <title>Physiological and genomic characterization of two novel marine thaumarchaeal strains indicates niche differentiation.</title>
        <authorList>
            <person name="Bayer B."/>
            <person name="Vojvoda J."/>
            <person name="Offre P."/>
            <person name="Alves R.J."/>
            <person name="Elisabeth N.H."/>
            <person name="Garcia J.A."/>
            <person name="Volland J.M."/>
            <person name="Srivastava A."/>
            <person name="Schleper C."/>
            <person name="Herndl G.J."/>
        </authorList>
    </citation>
    <scope>NUCLEOTIDE SEQUENCE [LARGE SCALE GENOMIC DNA]</scope>
    <source>
        <strain evidence="1 2">NF5</strain>
    </source>
</reference>
<name>A0A0D5C2Z8_9ARCH</name>
<organism evidence="1 2">
    <name type="scientific">Nitrosopumilus adriaticus</name>
    <dbReference type="NCBI Taxonomy" id="1580092"/>
    <lineage>
        <taxon>Archaea</taxon>
        <taxon>Nitrososphaerota</taxon>
        <taxon>Nitrososphaeria</taxon>
        <taxon>Nitrosopumilales</taxon>
        <taxon>Nitrosopumilaceae</taxon>
        <taxon>Nitrosopumilus</taxon>
    </lineage>
</organism>
<evidence type="ECO:0000313" key="2">
    <source>
        <dbReference type="Proteomes" id="UP000032408"/>
    </source>
</evidence>
<dbReference type="EMBL" id="CP011070">
    <property type="protein sequence ID" value="AJW70913.1"/>
    <property type="molecule type" value="Genomic_DNA"/>
</dbReference>